<dbReference type="Gene3D" id="3.30.70.100">
    <property type="match status" value="1"/>
</dbReference>
<evidence type="ECO:0000313" key="2">
    <source>
        <dbReference type="Proteomes" id="UP000024376"/>
    </source>
</evidence>
<name>A0A024SIC3_HYPJR</name>
<accession>A0A024SIC3</accession>
<evidence type="ECO:0000313" key="1">
    <source>
        <dbReference type="EMBL" id="ETS03892.1"/>
    </source>
</evidence>
<reference evidence="2" key="1">
    <citation type="journal article" date="2013" name="Ind. Biotechnol.">
        <title>Comparative genomics analysis of Trichoderma reesei strains.</title>
        <authorList>
            <person name="Koike H."/>
            <person name="Aerts A."/>
            <person name="LaButti K."/>
            <person name="Grigoriev I.V."/>
            <person name="Baker S.E."/>
        </authorList>
    </citation>
    <scope>NUCLEOTIDE SEQUENCE [LARGE SCALE GENOMIC DNA]</scope>
    <source>
        <strain evidence="2">ATCC 56765 / BCRC 32924 / NRRL 11460 / Rut C-30</strain>
    </source>
</reference>
<sequence>MMASNNLVAELVYTSLSVPPERYKDVYRTTLEPILLAQPGLISAMGGIITTGTESATAISLVVWESVDAHVAFISGPAAFPFFEASKPLMSGPPAVEHYRIGGLQTRAVQSRFSRLLKASDNEDKEKLAKILDKCVAAEGSETAVISNCEEDASLRTLLLFNSSDRFEATVDALDRNTSIKTLAVEWYSRGMKVE</sequence>
<dbReference type="KEGG" id="trr:M419DRAFT_73972"/>
<dbReference type="InterPro" id="IPR011008">
    <property type="entry name" value="Dimeric_a/b-barrel"/>
</dbReference>
<evidence type="ECO:0008006" key="3">
    <source>
        <dbReference type="Google" id="ProtNLM"/>
    </source>
</evidence>
<dbReference type="Proteomes" id="UP000024376">
    <property type="component" value="Unassembled WGS sequence"/>
</dbReference>
<gene>
    <name evidence="1" type="ORF">M419DRAFT_73972</name>
</gene>
<dbReference type="EMBL" id="KI911142">
    <property type="protein sequence ID" value="ETS03892.1"/>
    <property type="molecule type" value="Genomic_DNA"/>
</dbReference>
<dbReference type="OrthoDB" id="3830579at2759"/>
<dbReference type="HOGENOM" id="CLU_1397240_0_0_1"/>
<protein>
    <recommendedName>
        <fullName evidence="3">ABM domain-containing protein</fullName>
    </recommendedName>
</protein>
<proteinExistence type="predicted"/>
<organism evidence="1 2">
    <name type="scientific">Hypocrea jecorina (strain ATCC 56765 / BCRC 32924 / NRRL 11460 / Rut C-30)</name>
    <name type="common">Trichoderma reesei</name>
    <dbReference type="NCBI Taxonomy" id="1344414"/>
    <lineage>
        <taxon>Eukaryota</taxon>
        <taxon>Fungi</taxon>
        <taxon>Dikarya</taxon>
        <taxon>Ascomycota</taxon>
        <taxon>Pezizomycotina</taxon>
        <taxon>Sordariomycetes</taxon>
        <taxon>Hypocreomycetidae</taxon>
        <taxon>Hypocreales</taxon>
        <taxon>Hypocreaceae</taxon>
        <taxon>Trichoderma</taxon>
    </lineage>
</organism>
<dbReference type="SUPFAM" id="SSF54909">
    <property type="entry name" value="Dimeric alpha+beta barrel"/>
    <property type="match status" value="1"/>
</dbReference>
<dbReference type="AlphaFoldDB" id="A0A024SIC3"/>